<evidence type="ECO:0000256" key="3">
    <source>
        <dbReference type="ARBA" id="ARBA00022989"/>
    </source>
</evidence>
<dbReference type="GO" id="GO:0046872">
    <property type="term" value="F:metal ion binding"/>
    <property type="evidence" value="ECO:0007669"/>
    <property type="project" value="InterPro"/>
</dbReference>
<keyword evidence="2 5" id="KW-0812">Transmembrane</keyword>
<dbReference type="PANTHER" id="PTHR31851">
    <property type="entry name" value="FE(2+)/MN(2+) TRANSPORTER PCL1"/>
    <property type="match status" value="1"/>
</dbReference>
<feature type="domain" description="Rubrerythrin diiron-binding" evidence="6">
    <location>
        <begin position="11"/>
        <end position="138"/>
    </location>
</feature>
<evidence type="ECO:0000256" key="2">
    <source>
        <dbReference type="ARBA" id="ARBA00022692"/>
    </source>
</evidence>
<dbReference type="Proteomes" id="UP000014227">
    <property type="component" value="Chromosome I"/>
</dbReference>
<dbReference type="STRING" id="454171.CP488_01897"/>
<dbReference type="OrthoDB" id="108443at2"/>
<dbReference type="InterPro" id="IPR012347">
    <property type="entry name" value="Ferritin-like"/>
</dbReference>
<feature type="transmembrane region" description="Helical" evidence="5">
    <location>
        <begin position="325"/>
        <end position="343"/>
    </location>
</feature>
<evidence type="ECO:0000259" key="6">
    <source>
        <dbReference type="Pfam" id="PF02915"/>
    </source>
</evidence>
<evidence type="ECO:0000256" key="1">
    <source>
        <dbReference type="ARBA" id="ARBA00004127"/>
    </source>
</evidence>
<feature type="transmembrane region" description="Helical" evidence="5">
    <location>
        <begin position="355"/>
        <end position="374"/>
    </location>
</feature>
<dbReference type="InterPro" id="IPR003251">
    <property type="entry name" value="Rr_diiron-bd_dom"/>
</dbReference>
<dbReference type="Gene3D" id="1.20.1260.10">
    <property type="match status" value="1"/>
</dbReference>
<accession>S0EZ62</accession>
<dbReference type="GO" id="GO:0012505">
    <property type="term" value="C:endomembrane system"/>
    <property type="evidence" value="ECO:0007669"/>
    <property type="project" value="UniProtKB-SubCell"/>
</dbReference>
<dbReference type="eggNOG" id="COG1633">
    <property type="taxonomic scope" value="Bacteria"/>
</dbReference>
<dbReference type="InParanoid" id="S0EZ62"/>
<dbReference type="AlphaFoldDB" id="S0EZ62"/>
<sequence length="380" mass="41568">MAGKEKVITALRAAWQREIEAARLYRLLAEQLQDERRGQLLLRLARAEEEHAQRFADRILALGGVPPSESLEPTSAQRFLVQTLGVEATLRRIEAEEQRNARLFAHHAQALQEDAESHALFRQIEDEEEQHTLLLQQLKTREEPRTRLEAILKGERWHATTGSWIGDAIYGLNDGLGAVFGVVSGMAGAAGGGRVVLVAGLIAMLASALSMGASAFMAAKSEREVYQAEMGREKQEIEQSPEHEKEELALIYQLKGFSEQEAVAMTERLAAQPEQFLKTMAQEELGLSEARFPNPFVAALTATASTAIGGFIPVIPFLFTHGNAAVLWAAVIGMAAHFAVGAAKSMVTARSWWKSGLEMTLIAVLCGVTTYALGRLFHIG</sequence>
<keyword evidence="3 5" id="KW-1133">Transmembrane helix</keyword>
<evidence type="ECO:0000313" key="7">
    <source>
        <dbReference type="EMBL" id="CCW36003.1"/>
    </source>
</evidence>
<evidence type="ECO:0000256" key="4">
    <source>
        <dbReference type="ARBA" id="ARBA00023136"/>
    </source>
</evidence>
<dbReference type="eggNOG" id="COG1814">
    <property type="taxonomic scope" value="Bacteria"/>
</dbReference>
<dbReference type="EMBL" id="HF951689">
    <property type="protein sequence ID" value="CCW36003.1"/>
    <property type="molecule type" value="Genomic_DNA"/>
</dbReference>
<dbReference type="RefSeq" id="WP_016483524.1">
    <property type="nucleotide sequence ID" value="NC_021487.1"/>
</dbReference>
<evidence type="ECO:0000256" key="5">
    <source>
        <dbReference type="SAM" id="Phobius"/>
    </source>
</evidence>
<name>S0EZ62_CHTCT</name>
<organism evidence="7 8">
    <name type="scientific">Chthonomonas calidirosea (strain DSM 23976 / ICMP 18418 / T49)</name>
    <dbReference type="NCBI Taxonomy" id="1303518"/>
    <lineage>
        <taxon>Bacteria</taxon>
        <taxon>Bacillati</taxon>
        <taxon>Armatimonadota</taxon>
        <taxon>Chthonomonadia</taxon>
        <taxon>Chthonomonadales</taxon>
        <taxon>Chthonomonadaceae</taxon>
        <taxon>Chthonomonas</taxon>
    </lineage>
</organism>
<dbReference type="HOGENOM" id="CLU_038957_1_1_0"/>
<dbReference type="Pfam" id="PF02915">
    <property type="entry name" value="Rubrerythrin"/>
    <property type="match status" value="1"/>
</dbReference>
<dbReference type="GO" id="GO:0030026">
    <property type="term" value="P:intracellular manganese ion homeostasis"/>
    <property type="evidence" value="ECO:0007669"/>
    <property type="project" value="InterPro"/>
</dbReference>
<dbReference type="InterPro" id="IPR008217">
    <property type="entry name" value="Ccc1_fam"/>
</dbReference>
<dbReference type="GO" id="GO:0005384">
    <property type="term" value="F:manganese ion transmembrane transporter activity"/>
    <property type="evidence" value="ECO:0007669"/>
    <property type="project" value="InterPro"/>
</dbReference>
<protein>
    <submittedName>
        <fullName evidence="7">Uncharacterized membrane protein</fullName>
    </submittedName>
</protein>
<evidence type="ECO:0000313" key="8">
    <source>
        <dbReference type="Proteomes" id="UP000014227"/>
    </source>
</evidence>
<proteinExistence type="predicted"/>
<dbReference type="PATRIC" id="fig|1303518.3.peg.2281"/>
<keyword evidence="8" id="KW-1185">Reference proteome</keyword>
<dbReference type="InterPro" id="IPR009078">
    <property type="entry name" value="Ferritin-like_SF"/>
</dbReference>
<gene>
    <name evidence="7" type="ORF">CCALI_02196</name>
</gene>
<dbReference type="Pfam" id="PF01988">
    <property type="entry name" value="VIT1"/>
    <property type="match status" value="1"/>
</dbReference>
<feature type="transmembrane region" description="Helical" evidence="5">
    <location>
        <begin position="195"/>
        <end position="219"/>
    </location>
</feature>
<comment type="subcellular location">
    <subcellularLocation>
        <location evidence="1">Endomembrane system</location>
        <topology evidence="1">Multi-pass membrane protein</topology>
    </subcellularLocation>
</comment>
<dbReference type="SUPFAM" id="SSF47240">
    <property type="entry name" value="Ferritin-like"/>
    <property type="match status" value="1"/>
</dbReference>
<feature type="transmembrane region" description="Helical" evidence="5">
    <location>
        <begin position="296"/>
        <end position="319"/>
    </location>
</feature>
<dbReference type="KEGG" id="ccz:CCALI_02196"/>
<keyword evidence="4 5" id="KW-0472">Membrane</keyword>
<dbReference type="GO" id="GO:0016491">
    <property type="term" value="F:oxidoreductase activity"/>
    <property type="evidence" value="ECO:0007669"/>
    <property type="project" value="InterPro"/>
</dbReference>
<reference evidence="8" key="1">
    <citation type="submission" date="2013-03" db="EMBL/GenBank/DDBJ databases">
        <title>Genome sequence of Chthonomonas calidirosea, the first sequenced genome from the Armatimonadetes phylum (formally candidate division OP10).</title>
        <authorList>
            <person name="Lee K.C.Y."/>
            <person name="Morgan X.C."/>
            <person name="Dunfield P.F."/>
            <person name="Tamas I."/>
            <person name="Houghton K.M."/>
            <person name="Vyssotski M."/>
            <person name="Ryan J.L.J."/>
            <person name="Lagutin K."/>
            <person name="McDonald I.R."/>
            <person name="Stott M.B."/>
        </authorList>
    </citation>
    <scope>NUCLEOTIDE SEQUENCE [LARGE SCALE GENOMIC DNA]</scope>
    <source>
        <strain evidence="8">DSM 23976 / ICMP 18418 / T49</strain>
    </source>
</reference>